<name>A0A164LV94_9NOCA</name>
<dbReference type="AlphaFoldDB" id="A0A164LV94"/>
<dbReference type="EMBL" id="LWGR01000007">
    <property type="protein sequence ID" value="KZM72777.1"/>
    <property type="molecule type" value="Genomic_DNA"/>
</dbReference>
<reference evidence="1 2" key="1">
    <citation type="submission" date="2016-04" db="EMBL/GenBank/DDBJ databases">
        <authorList>
            <person name="Evans L.H."/>
            <person name="Alamgir A."/>
            <person name="Owens N."/>
            <person name="Weber N.D."/>
            <person name="Virtaneva K."/>
            <person name="Barbian K."/>
            <person name="Babar A."/>
            <person name="Rosenke K."/>
        </authorList>
    </citation>
    <scope>NUCLEOTIDE SEQUENCE [LARGE SCALE GENOMIC DNA]</scope>
    <source>
        <strain evidence="1 2">IFM 0406</strain>
    </source>
</reference>
<protein>
    <submittedName>
        <fullName evidence="1">Uncharacterized protein</fullName>
    </submittedName>
</protein>
<keyword evidence="2" id="KW-1185">Reference proteome</keyword>
<sequence length="92" mass="9977">MAAVEKAAAATGFDDFFVDLMYVVDSVDEVLETAGRVRVNVARGTEVDRIVAAVEKAAAATGFDDFFVDLMYVVDSVDEVLETAGRVLDRLR</sequence>
<gene>
    <name evidence="1" type="ORF">AWN90_28825</name>
</gene>
<proteinExistence type="predicted"/>
<evidence type="ECO:0000313" key="2">
    <source>
        <dbReference type="Proteomes" id="UP000076512"/>
    </source>
</evidence>
<evidence type="ECO:0000313" key="1">
    <source>
        <dbReference type="EMBL" id="KZM72777.1"/>
    </source>
</evidence>
<accession>A0A164LV94</accession>
<dbReference type="STRING" id="455432.AWN90_28825"/>
<organism evidence="1 2">
    <name type="scientific">Nocardia terpenica</name>
    <dbReference type="NCBI Taxonomy" id="455432"/>
    <lineage>
        <taxon>Bacteria</taxon>
        <taxon>Bacillati</taxon>
        <taxon>Actinomycetota</taxon>
        <taxon>Actinomycetes</taxon>
        <taxon>Mycobacteriales</taxon>
        <taxon>Nocardiaceae</taxon>
        <taxon>Nocardia</taxon>
    </lineage>
</organism>
<dbReference type="Proteomes" id="UP000076512">
    <property type="component" value="Unassembled WGS sequence"/>
</dbReference>
<comment type="caution">
    <text evidence="1">The sequence shown here is derived from an EMBL/GenBank/DDBJ whole genome shotgun (WGS) entry which is preliminary data.</text>
</comment>
<dbReference type="RefSeq" id="WP_067588977.1">
    <property type="nucleotide sequence ID" value="NZ_KV411304.1"/>
</dbReference>